<dbReference type="PANTHER" id="PTHR37204:SF1">
    <property type="entry name" value="TRANSMEMBRANE PROTEIN"/>
    <property type="match status" value="1"/>
</dbReference>
<organism evidence="2 3">
    <name type="scientific">Spirodela intermedia</name>
    <name type="common">Intermediate duckweed</name>
    <dbReference type="NCBI Taxonomy" id="51605"/>
    <lineage>
        <taxon>Eukaryota</taxon>
        <taxon>Viridiplantae</taxon>
        <taxon>Streptophyta</taxon>
        <taxon>Embryophyta</taxon>
        <taxon>Tracheophyta</taxon>
        <taxon>Spermatophyta</taxon>
        <taxon>Magnoliopsida</taxon>
        <taxon>Liliopsida</taxon>
        <taxon>Araceae</taxon>
        <taxon>Lemnoideae</taxon>
        <taxon>Spirodela</taxon>
    </lineage>
</organism>
<proteinExistence type="predicted"/>
<sequence length="341" mass="38347">MARAIRYRCGAPWRAAAIWALSVFLIFLVLRFCAENSRFQSPPSNSELQLSIMERRSELYDKMARDLEEHGAAFLRGGETSQSLSLSDIFCLKNGSVTPILKPADPPVRANVLYLSSEYAAPLSQAVRDVFLPYFDEGIWFQNVSMYHFSMFHASHHLSPVRASDAEIEAEVRAVEAAAEELCPLKVVLDRVVLTSTGVLLGCWQVVSGSDPLIIREKLRKLLPRAPKEQLYDPVLLHTSFARLLRRPKTPIRENPTATGQLLFLRELVKEVNRKVRGFEAWVSKLWFVEELDLLALALNGRMKVRGFDLSSCSGRSGQPHGQRLENGLQASGSDRIGVRR</sequence>
<name>A0A7I8KUW0_SPIIN</name>
<dbReference type="Proteomes" id="UP000663760">
    <property type="component" value="Chromosome 8"/>
</dbReference>
<reference evidence="2" key="1">
    <citation type="submission" date="2020-02" db="EMBL/GenBank/DDBJ databases">
        <authorList>
            <person name="Scholz U."/>
            <person name="Mascher M."/>
            <person name="Fiebig A."/>
        </authorList>
    </citation>
    <scope>NUCLEOTIDE SEQUENCE</scope>
</reference>
<dbReference type="PANTHER" id="PTHR37204">
    <property type="entry name" value="TRANSMEMBRANE PROTEIN"/>
    <property type="match status" value="1"/>
</dbReference>
<feature type="region of interest" description="Disordered" evidence="1">
    <location>
        <begin position="313"/>
        <end position="341"/>
    </location>
</feature>
<keyword evidence="3" id="KW-1185">Reference proteome</keyword>
<accession>A0A7I8KUW0</accession>
<protein>
    <submittedName>
        <fullName evidence="2">Uncharacterized protein</fullName>
    </submittedName>
</protein>
<gene>
    <name evidence="2" type="ORF">SI8410_08011764</name>
</gene>
<evidence type="ECO:0000256" key="1">
    <source>
        <dbReference type="SAM" id="MobiDB-lite"/>
    </source>
</evidence>
<evidence type="ECO:0000313" key="3">
    <source>
        <dbReference type="Proteomes" id="UP000663760"/>
    </source>
</evidence>
<evidence type="ECO:0000313" key="2">
    <source>
        <dbReference type="EMBL" id="CAA7401086.1"/>
    </source>
</evidence>
<dbReference type="EMBL" id="LR746271">
    <property type="protein sequence ID" value="CAA7401086.1"/>
    <property type="molecule type" value="Genomic_DNA"/>
</dbReference>
<dbReference type="AlphaFoldDB" id="A0A7I8KUW0"/>
<dbReference type="OrthoDB" id="119121at2759"/>